<dbReference type="InterPro" id="IPR002104">
    <property type="entry name" value="Integrase_catalytic"/>
</dbReference>
<dbReference type="PANTHER" id="PTHR30349">
    <property type="entry name" value="PHAGE INTEGRASE-RELATED"/>
    <property type="match status" value="1"/>
</dbReference>
<dbReference type="PANTHER" id="PTHR30349:SF41">
    <property type="entry name" value="INTEGRASE_RECOMBINASE PROTEIN MJ0367-RELATED"/>
    <property type="match status" value="1"/>
</dbReference>
<feature type="domain" description="Tyr recombinase" evidence="5">
    <location>
        <begin position="3"/>
        <end position="189"/>
    </location>
</feature>
<dbReference type="KEGG" id="pwu:A8O14_02960"/>
<keyword evidence="7" id="KW-1185">Reference proteome</keyword>
<dbReference type="InterPro" id="IPR050090">
    <property type="entry name" value="Tyrosine_recombinase_XerCD"/>
</dbReference>
<evidence type="ECO:0000313" key="6">
    <source>
        <dbReference type="EMBL" id="ANJ00691.1"/>
    </source>
</evidence>
<dbReference type="PROSITE" id="PS51898">
    <property type="entry name" value="TYR_RECOMBINASE"/>
    <property type="match status" value="1"/>
</dbReference>
<dbReference type="Proteomes" id="UP000078463">
    <property type="component" value="Chromosome"/>
</dbReference>
<dbReference type="OrthoDB" id="305957at2"/>
<evidence type="ECO:0000256" key="1">
    <source>
        <dbReference type="ARBA" id="ARBA00008857"/>
    </source>
</evidence>
<evidence type="ECO:0000256" key="2">
    <source>
        <dbReference type="ARBA" id="ARBA00022908"/>
    </source>
</evidence>
<dbReference type="InterPro" id="IPR011010">
    <property type="entry name" value="DNA_brk_join_enz"/>
</dbReference>
<dbReference type="CDD" id="cd00397">
    <property type="entry name" value="DNA_BRE_C"/>
    <property type="match status" value="1"/>
</dbReference>
<dbReference type="GO" id="GO:0003677">
    <property type="term" value="F:DNA binding"/>
    <property type="evidence" value="ECO:0007669"/>
    <property type="project" value="UniProtKB-KW"/>
</dbReference>
<evidence type="ECO:0000313" key="7">
    <source>
        <dbReference type="Proteomes" id="UP000078463"/>
    </source>
</evidence>
<reference evidence="7" key="1">
    <citation type="submission" date="2016-05" db="EMBL/GenBank/DDBJ databases">
        <title>Polynucleobacter sp. QLW-P1FAT50C-4 genome.</title>
        <authorList>
            <person name="Hahn M.W."/>
        </authorList>
    </citation>
    <scope>NUCLEOTIDE SEQUENCE [LARGE SCALE GENOMIC DNA]</scope>
    <source>
        <strain evidence="7">QLW-P1FAT50C-4</strain>
    </source>
</reference>
<evidence type="ECO:0000256" key="4">
    <source>
        <dbReference type="ARBA" id="ARBA00023172"/>
    </source>
</evidence>
<dbReference type="GO" id="GO:0015074">
    <property type="term" value="P:DNA integration"/>
    <property type="evidence" value="ECO:0007669"/>
    <property type="project" value="UniProtKB-KW"/>
</dbReference>
<dbReference type="GO" id="GO:0006310">
    <property type="term" value="P:DNA recombination"/>
    <property type="evidence" value="ECO:0007669"/>
    <property type="project" value="UniProtKB-KW"/>
</dbReference>
<dbReference type="Pfam" id="PF00589">
    <property type="entry name" value="Phage_integrase"/>
    <property type="match status" value="1"/>
</dbReference>
<keyword evidence="2" id="KW-0229">DNA integration</keyword>
<organism evidence="6 7">
    <name type="scientific">Polynucleobacter wuianus</name>
    <dbReference type="NCBI Taxonomy" id="1743168"/>
    <lineage>
        <taxon>Bacteria</taxon>
        <taxon>Pseudomonadati</taxon>
        <taxon>Pseudomonadota</taxon>
        <taxon>Betaproteobacteria</taxon>
        <taxon>Burkholderiales</taxon>
        <taxon>Burkholderiaceae</taxon>
        <taxon>Polynucleobacter</taxon>
    </lineage>
</organism>
<dbReference type="AlphaFoldDB" id="A0A191UIG4"/>
<protein>
    <submittedName>
        <fullName evidence="6">Integrase</fullName>
    </submittedName>
</protein>
<keyword evidence="4" id="KW-0233">DNA recombination</keyword>
<accession>A0A191UIG4</accession>
<keyword evidence="3" id="KW-0238">DNA-binding</keyword>
<dbReference type="EMBL" id="CP015922">
    <property type="protein sequence ID" value="ANJ00691.1"/>
    <property type="molecule type" value="Genomic_DNA"/>
</dbReference>
<dbReference type="Gene3D" id="1.10.443.10">
    <property type="entry name" value="Intergrase catalytic core"/>
    <property type="match status" value="1"/>
</dbReference>
<dbReference type="InterPro" id="IPR013762">
    <property type="entry name" value="Integrase-like_cat_sf"/>
</dbReference>
<evidence type="ECO:0000259" key="5">
    <source>
        <dbReference type="PROSITE" id="PS51898"/>
    </source>
</evidence>
<evidence type="ECO:0000256" key="3">
    <source>
        <dbReference type="ARBA" id="ARBA00023125"/>
    </source>
</evidence>
<sequence>MAKQAKTLNQQELRRVLDYVATRKHALRNRALITISMYSGMRCGEISNLLYSDVIDAEGKVRNEIRLRAEDTKTKEARTVFVSEKLQKELQQYAKVYKPKDVNVKFIYSQKEDSDGFTPNTLCQLYFNIYKGAGLQNCSSHSGRRTFATEIANKGVSIRVLQKLLGHKNIQTTSIYVDANDDMLRKAVNLA</sequence>
<dbReference type="SUPFAM" id="SSF56349">
    <property type="entry name" value="DNA breaking-rejoining enzymes"/>
    <property type="match status" value="1"/>
</dbReference>
<comment type="similarity">
    <text evidence="1">Belongs to the 'phage' integrase family.</text>
</comment>
<name>A0A191UIG4_9BURK</name>
<proteinExistence type="inferred from homology"/>
<gene>
    <name evidence="6" type="ORF">A8O14_02960</name>
</gene>
<dbReference type="STRING" id="1743168.A8O14_02960"/>